<evidence type="ECO:0000313" key="2">
    <source>
        <dbReference type="Proteomes" id="UP000826195"/>
    </source>
</evidence>
<dbReference type="EMBL" id="JAHXZJ010001119">
    <property type="protein sequence ID" value="KAH0554560.1"/>
    <property type="molecule type" value="Genomic_DNA"/>
</dbReference>
<accession>A0AAV7IR00</accession>
<organism evidence="1 2">
    <name type="scientific">Cotesia glomerata</name>
    <name type="common">Lepidopteran parasitic wasp</name>
    <name type="synonym">Apanteles glomeratus</name>
    <dbReference type="NCBI Taxonomy" id="32391"/>
    <lineage>
        <taxon>Eukaryota</taxon>
        <taxon>Metazoa</taxon>
        <taxon>Ecdysozoa</taxon>
        <taxon>Arthropoda</taxon>
        <taxon>Hexapoda</taxon>
        <taxon>Insecta</taxon>
        <taxon>Pterygota</taxon>
        <taxon>Neoptera</taxon>
        <taxon>Endopterygota</taxon>
        <taxon>Hymenoptera</taxon>
        <taxon>Apocrita</taxon>
        <taxon>Ichneumonoidea</taxon>
        <taxon>Braconidae</taxon>
        <taxon>Microgastrinae</taxon>
        <taxon>Cotesia</taxon>
    </lineage>
</organism>
<gene>
    <name evidence="1" type="ORF">KQX54_011355</name>
</gene>
<dbReference type="Proteomes" id="UP000826195">
    <property type="component" value="Unassembled WGS sequence"/>
</dbReference>
<dbReference type="AlphaFoldDB" id="A0AAV7IR00"/>
<reference evidence="1 2" key="1">
    <citation type="journal article" date="2021" name="J. Hered.">
        <title>A chromosome-level genome assembly of the parasitoid wasp, Cotesia glomerata (Hymenoptera: Braconidae).</title>
        <authorList>
            <person name="Pinto B.J."/>
            <person name="Weis J.J."/>
            <person name="Gamble T."/>
            <person name="Ode P.J."/>
            <person name="Paul R."/>
            <person name="Zaspel J.M."/>
        </authorList>
    </citation>
    <scope>NUCLEOTIDE SEQUENCE [LARGE SCALE GENOMIC DNA]</scope>
    <source>
        <strain evidence="1">CgM1</strain>
    </source>
</reference>
<protein>
    <submittedName>
        <fullName evidence="1">Uncharacterized protein</fullName>
    </submittedName>
</protein>
<sequence length="172" mass="19742">MTWNRGSIPSQVPLLGDSSEVVKHCALGFMRPFYNPLFIQLTGCVRRSVLLLQVSIVFIQGWVWVVGEISSLLGSLWSTHVFRYNKNFNQDIFYSKTKPSRSKFFKHGSPSRNSAGTSFCSSLRSEAFCSTFSRFEKFSRVMVIVMARRWEEEREGRRCMGGFKSWIKAEAA</sequence>
<comment type="caution">
    <text evidence="1">The sequence shown here is derived from an EMBL/GenBank/DDBJ whole genome shotgun (WGS) entry which is preliminary data.</text>
</comment>
<name>A0AAV7IR00_COTGL</name>
<keyword evidence="2" id="KW-1185">Reference proteome</keyword>
<proteinExistence type="predicted"/>
<evidence type="ECO:0000313" key="1">
    <source>
        <dbReference type="EMBL" id="KAH0554560.1"/>
    </source>
</evidence>